<comment type="caution">
    <text evidence="2">The sequence shown here is derived from an EMBL/GenBank/DDBJ whole genome shotgun (WGS) entry which is preliminary data.</text>
</comment>
<dbReference type="PROSITE" id="PS51819">
    <property type="entry name" value="VOC"/>
    <property type="match status" value="1"/>
</dbReference>
<dbReference type="Gene3D" id="3.10.180.10">
    <property type="entry name" value="2,3-Dihydroxybiphenyl 1,2-Dioxygenase, domain 1"/>
    <property type="match status" value="1"/>
</dbReference>
<dbReference type="PANTHER" id="PTHR33993">
    <property type="entry name" value="GLYOXALASE-RELATED"/>
    <property type="match status" value="1"/>
</dbReference>
<dbReference type="Proteomes" id="UP000279994">
    <property type="component" value="Unassembled WGS sequence"/>
</dbReference>
<proteinExistence type="predicted"/>
<gene>
    <name evidence="2" type="ORF">EFL26_17675</name>
</gene>
<reference evidence="2 3" key="1">
    <citation type="submission" date="2018-11" db="EMBL/GenBank/DDBJ databases">
        <authorList>
            <person name="Li F."/>
        </authorList>
    </citation>
    <scope>NUCLEOTIDE SEQUENCE [LARGE SCALE GENOMIC DNA]</scope>
    <source>
        <strain evidence="2 3">Gsoil 818</strain>
    </source>
</reference>
<dbReference type="OrthoDB" id="9793039at2"/>
<dbReference type="PANTHER" id="PTHR33993:SF2">
    <property type="entry name" value="VOC DOMAIN-CONTAINING PROTEIN"/>
    <property type="match status" value="1"/>
</dbReference>
<accession>A0A3N0GJ57</accession>
<evidence type="ECO:0000313" key="3">
    <source>
        <dbReference type="Proteomes" id="UP000279994"/>
    </source>
</evidence>
<dbReference type="Pfam" id="PF22677">
    <property type="entry name" value="Ble-like_N"/>
    <property type="match status" value="1"/>
</dbReference>
<keyword evidence="3" id="KW-1185">Reference proteome</keyword>
<dbReference type="InterPro" id="IPR037523">
    <property type="entry name" value="VOC_core"/>
</dbReference>
<dbReference type="InterPro" id="IPR052164">
    <property type="entry name" value="Anthracycline_SecMetBiosynth"/>
</dbReference>
<evidence type="ECO:0000259" key="1">
    <source>
        <dbReference type="PROSITE" id="PS51819"/>
    </source>
</evidence>
<dbReference type="EMBL" id="RJSF01000044">
    <property type="protein sequence ID" value="RNM12469.1"/>
    <property type="molecule type" value="Genomic_DNA"/>
</dbReference>
<dbReference type="RefSeq" id="WP_123224233.1">
    <property type="nucleotide sequence ID" value="NZ_RJSF01000044.1"/>
</dbReference>
<evidence type="ECO:0000313" key="2">
    <source>
        <dbReference type="EMBL" id="RNM12469.1"/>
    </source>
</evidence>
<dbReference type="CDD" id="cd07247">
    <property type="entry name" value="SgaA_N_like"/>
    <property type="match status" value="1"/>
</dbReference>
<sequence length="130" mass="14524">MSGRVVHFEIPFDDGDRARQFYRDAFGWVINEIPEMHYSLVQTGPITDEGFPAEVGYIGGGMLKRESPTDRPVITIDVDDIDAALAKIESLGGMTVLGRQDVGEMGWAAYFKDVEGNLMGLWQSRQERPD</sequence>
<dbReference type="AlphaFoldDB" id="A0A3N0GJ57"/>
<dbReference type="InterPro" id="IPR053863">
    <property type="entry name" value="Glyoxy/Ble-like_N"/>
</dbReference>
<dbReference type="SUPFAM" id="SSF54593">
    <property type="entry name" value="Glyoxalase/Bleomycin resistance protein/Dihydroxybiphenyl dioxygenase"/>
    <property type="match status" value="1"/>
</dbReference>
<name>A0A3N0GJ57_9ACTN</name>
<protein>
    <submittedName>
        <fullName evidence="2">VOC family protein</fullName>
    </submittedName>
</protein>
<dbReference type="InterPro" id="IPR029068">
    <property type="entry name" value="Glyas_Bleomycin-R_OHBP_Dase"/>
</dbReference>
<feature type="domain" description="VOC" evidence="1">
    <location>
        <begin position="4"/>
        <end position="124"/>
    </location>
</feature>
<organism evidence="2 3">
    <name type="scientific">Nocardioides pocheonensis</name>
    <dbReference type="NCBI Taxonomy" id="661485"/>
    <lineage>
        <taxon>Bacteria</taxon>
        <taxon>Bacillati</taxon>
        <taxon>Actinomycetota</taxon>
        <taxon>Actinomycetes</taxon>
        <taxon>Propionibacteriales</taxon>
        <taxon>Nocardioidaceae</taxon>
        <taxon>Nocardioides</taxon>
    </lineage>
</organism>